<evidence type="ECO:0000259" key="2">
    <source>
        <dbReference type="Pfam" id="PF13601"/>
    </source>
</evidence>
<evidence type="ECO:0000313" key="3">
    <source>
        <dbReference type="EMBL" id="MER7183538.1"/>
    </source>
</evidence>
<dbReference type="SUPFAM" id="SSF46785">
    <property type="entry name" value="Winged helix' DNA-binding domain"/>
    <property type="match status" value="1"/>
</dbReference>
<feature type="region of interest" description="Disordered" evidence="1">
    <location>
        <begin position="103"/>
        <end position="122"/>
    </location>
</feature>
<dbReference type="PANTHER" id="PTHR37318:SF1">
    <property type="entry name" value="BSL7504 PROTEIN"/>
    <property type="match status" value="1"/>
</dbReference>
<dbReference type="EMBL" id="JBEPEK010000254">
    <property type="protein sequence ID" value="MER7183538.1"/>
    <property type="molecule type" value="Genomic_DNA"/>
</dbReference>
<evidence type="ECO:0000256" key="1">
    <source>
        <dbReference type="SAM" id="MobiDB-lite"/>
    </source>
</evidence>
<protein>
    <submittedName>
        <fullName evidence="3">Transcriptional regulator</fullName>
    </submittedName>
</protein>
<keyword evidence="4" id="KW-1185">Reference proteome</keyword>
<dbReference type="InterPro" id="IPR036390">
    <property type="entry name" value="WH_DNA-bd_sf"/>
</dbReference>
<dbReference type="Gene3D" id="1.10.10.10">
    <property type="entry name" value="Winged helix-like DNA-binding domain superfamily/Winged helix DNA-binding domain"/>
    <property type="match status" value="1"/>
</dbReference>
<dbReference type="RefSeq" id="WP_350784937.1">
    <property type="nucleotide sequence ID" value="NZ_JBEPEK010000254.1"/>
</dbReference>
<sequence>MPVERSLAATGFNELIHHPSRLAVLAFLSGCVEADFALVRDRCELSDSALSKITRTLEEAGYVGVRKGRVSRKPRTWLYLTAEGADALAAHLDALHAIAADARSAAAQHSEPATEDAADRPR</sequence>
<proteinExistence type="predicted"/>
<dbReference type="Pfam" id="PF13601">
    <property type="entry name" value="HTH_34"/>
    <property type="match status" value="1"/>
</dbReference>
<dbReference type="PANTHER" id="PTHR37318">
    <property type="entry name" value="BSL7504 PROTEIN"/>
    <property type="match status" value="1"/>
</dbReference>
<evidence type="ECO:0000313" key="4">
    <source>
        <dbReference type="Proteomes" id="UP001474181"/>
    </source>
</evidence>
<gene>
    <name evidence="3" type="ORF">ABT404_29390</name>
</gene>
<name>A0ABV1X3F0_9ACTN</name>
<dbReference type="InterPro" id="IPR027395">
    <property type="entry name" value="WH_DNA-bd_dom"/>
</dbReference>
<dbReference type="InterPro" id="IPR036388">
    <property type="entry name" value="WH-like_DNA-bd_sf"/>
</dbReference>
<feature type="domain" description="Winged helix DNA-binding" evidence="2">
    <location>
        <begin position="21"/>
        <end position="98"/>
    </location>
</feature>
<organism evidence="3 4">
    <name type="scientific">Streptomyces hyaluromycini</name>
    <dbReference type="NCBI Taxonomy" id="1377993"/>
    <lineage>
        <taxon>Bacteria</taxon>
        <taxon>Bacillati</taxon>
        <taxon>Actinomycetota</taxon>
        <taxon>Actinomycetes</taxon>
        <taxon>Kitasatosporales</taxon>
        <taxon>Streptomycetaceae</taxon>
        <taxon>Streptomyces</taxon>
    </lineage>
</organism>
<dbReference type="Proteomes" id="UP001474181">
    <property type="component" value="Unassembled WGS sequence"/>
</dbReference>
<comment type="caution">
    <text evidence="3">The sequence shown here is derived from an EMBL/GenBank/DDBJ whole genome shotgun (WGS) entry which is preliminary data.</text>
</comment>
<accession>A0ABV1X3F0</accession>
<reference evidence="3 4" key="1">
    <citation type="submission" date="2024-06" db="EMBL/GenBank/DDBJ databases">
        <title>The Natural Products Discovery Center: Release of the First 8490 Sequenced Strains for Exploring Actinobacteria Biosynthetic Diversity.</title>
        <authorList>
            <person name="Kalkreuter E."/>
            <person name="Kautsar S.A."/>
            <person name="Yang D."/>
            <person name="Bader C.D."/>
            <person name="Teijaro C.N."/>
            <person name="Fluegel L."/>
            <person name="Davis C.M."/>
            <person name="Simpson J.R."/>
            <person name="Lauterbach L."/>
            <person name="Steele A.D."/>
            <person name="Gui C."/>
            <person name="Meng S."/>
            <person name="Li G."/>
            <person name="Viehrig K."/>
            <person name="Ye F."/>
            <person name="Su P."/>
            <person name="Kiefer A.F."/>
            <person name="Nichols A."/>
            <person name="Cepeda A.J."/>
            <person name="Yan W."/>
            <person name="Fan B."/>
            <person name="Jiang Y."/>
            <person name="Adhikari A."/>
            <person name="Zheng C.-J."/>
            <person name="Schuster L."/>
            <person name="Cowan T.M."/>
            <person name="Smanski M.J."/>
            <person name="Chevrette M.G."/>
            <person name="De Carvalho L.P.S."/>
            <person name="Shen B."/>
        </authorList>
    </citation>
    <scope>NUCLEOTIDE SEQUENCE [LARGE SCALE GENOMIC DNA]</scope>
    <source>
        <strain evidence="3 4">NPDC000234</strain>
    </source>
</reference>